<reference evidence="9 10" key="1">
    <citation type="journal article" date="2021" name="Cell">
        <title>Tracing the genetic footprints of vertebrate landing in non-teleost ray-finned fishes.</title>
        <authorList>
            <person name="Bi X."/>
            <person name="Wang K."/>
            <person name="Yang L."/>
            <person name="Pan H."/>
            <person name="Jiang H."/>
            <person name="Wei Q."/>
            <person name="Fang M."/>
            <person name="Yu H."/>
            <person name="Zhu C."/>
            <person name="Cai Y."/>
            <person name="He Y."/>
            <person name="Gan X."/>
            <person name="Zeng H."/>
            <person name="Yu D."/>
            <person name="Zhu Y."/>
            <person name="Jiang H."/>
            <person name="Qiu Q."/>
            <person name="Yang H."/>
            <person name="Zhang Y.E."/>
            <person name="Wang W."/>
            <person name="Zhu M."/>
            <person name="He S."/>
            <person name="Zhang G."/>
        </authorList>
    </citation>
    <scope>NUCLEOTIDE SEQUENCE [LARGE SCALE GENOMIC DNA]</scope>
    <source>
        <strain evidence="9">Bchr_013</strain>
    </source>
</reference>
<dbReference type="SMART" id="SM00571">
    <property type="entry name" value="DDT"/>
    <property type="match status" value="1"/>
</dbReference>
<evidence type="ECO:0000256" key="1">
    <source>
        <dbReference type="ARBA" id="ARBA00004123"/>
    </source>
</evidence>
<feature type="coiled-coil region" evidence="6">
    <location>
        <begin position="440"/>
        <end position="475"/>
    </location>
</feature>
<feature type="compositionally biased region" description="Polar residues" evidence="7">
    <location>
        <begin position="207"/>
        <end position="216"/>
    </location>
</feature>
<evidence type="ECO:0000256" key="3">
    <source>
        <dbReference type="ARBA" id="ARBA00023117"/>
    </source>
</evidence>
<keyword evidence="5" id="KW-0539">Nucleus</keyword>
<keyword evidence="2" id="KW-0805">Transcription regulation</keyword>
<feature type="region of interest" description="Disordered" evidence="7">
    <location>
        <begin position="991"/>
        <end position="1026"/>
    </location>
</feature>
<feature type="region of interest" description="Disordered" evidence="7">
    <location>
        <begin position="894"/>
        <end position="937"/>
    </location>
</feature>
<evidence type="ECO:0000313" key="9">
    <source>
        <dbReference type="EMBL" id="KAG2459178.1"/>
    </source>
</evidence>
<feature type="compositionally biased region" description="Polar residues" evidence="7">
    <location>
        <begin position="685"/>
        <end position="701"/>
    </location>
</feature>
<dbReference type="Pfam" id="PF02791">
    <property type="entry name" value="DDT"/>
    <property type="match status" value="1"/>
</dbReference>
<dbReference type="InterPro" id="IPR001487">
    <property type="entry name" value="Bromodomain"/>
</dbReference>
<feature type="compositionally biased region" description="Polar residues" evidence="7">
    <location>
        <begin position="991"/>
        <end position="1013"/>
    </location>
</feature>
<dbReference type="PANTHER" id="PTHR45915">
    <property type="entry name" value="TRANSCRIPTION INTERMEDIARY FACTOR"/>
    <property type="match status" value="1"/>
</dbReference>
<feature type="compositionally biased region" description="Basic residues" evidence="7">
    <location>
        <begin position="1413"/>
        <end position="1423"/>
    </location>
</feature>
<proteinExistence type="predicted"/>
<comment type="subcellular location">
    <subcellularLocation>
        <location evidence="1">Nucleus</location>
    </subcellularLocation>
</comment>
<dbReference type="EMBL" id="JAATIS010005477">
    <property type="protein sequence ID" value="KAG2459178.1"/>
    <property type="molecule type" value="Genomic_DNA"/>
</dbReference>
<evidence type="ECO:0000313" key="10">
    <source>
        <dbReference type="Proteomes" id="UP000886611"/>
    </source>
</evidence>
<gene>
    <name evidence="9" type="primary">Baz2b</name>
    <name evidence="9" type="ORF">GTO96_0019847</name>
</gene>
<feature type="region of interest" description="Disordered" evidence="7">
    <location>
        <begin position="1368"/>
        <end position="1449"/>
    </location>
</feature>
<dbReference type="Pfam" id="PF15613">
    <property type="entry name" value="WSD"/>
    <property type="match status" value="2"/>
</dbReference>
<dbReference type="Proteomes" id="UP000886611">
    <property type="component" value="Unassembled WGS sequence"/>
</dbReference>
<feature type="non-terminal residue" evidence="9">
    <location>
        <position position="1"/>
    </location>
</feature>
<evidence type="ECO:0000259" key="8">
    <source>
        <dbReference type="PROSITE" id="PS50827"/>
    </source>
</evidence>
<feature type="compositionally biased region" description="Basic residues" evidence="7">
    <location>
        <begin position="1374"/>
        <end position="1384"/>
    </location>
</feature>
<feature type="region of interest" description="Disordered" evidence="7">
    <location>
        <begin position="679"/>
        <end position="753"/>
    </location>
</feature>
<evidence type="ECO:0000256" key="6">
    <source>
        <dbReference type="SAM" id="Coils"/>
    </source>
</evidence>
<organism evidence="9 10">
    <name type="scientific">Polypterus senegalus</name>
    <name type="common">Senegal bichir</name>
    <dbReference type="NCBI Taxonomy" id="55291"/>
    <lineage>
        <taxon>Eukaryota</taxon>
        <taxon>Metazoa</taxon>
        <taxon>Chordata</taxon>
        <taxon>Craniata</taxon>
        <taxon>Vertebrata</taxon>
        <taxon>Euteleostomi</taxon>
        <taxon>Actinopterygii</taxon>
        <taxon>Polypteriformes</taxon>
        <taxon>Polypteridae</taxon>
        <taxon>Polypterus</taxon>
    </lineage>
</organism>
<feature type="region of interest" description="Disordered" evidence="7">
    <location>
        <begin position="1"/>
        <end position="37"/>
    </location>
</feature>
<accession>A0A8X8BIR8</accession>
<evidence type="ECO:0000256" key="4">
    <source>
        <dbReference type="ARBA" id="ARBA00023163"/>
    </source>
</evidence>
<dbReference type="GO" id="GO:0000785">
    <property type="term" value="C:chromatin"/>
    <property type="evidence" value="ECO:0007669"/>
    <property type="project" value="TreeGrafter"/>
</dbReference>
<keyword evidence="6" id="KW-0175">Coiled coil</keyword>
<comment type="caution">
    <text evidence="9">The sequence shown here is derived from an EMBL/GenBank/DDBJ whole genome shotgun (WGS) entry which is preliminary data.</text>
</comment>
<feature type="compositionally biased region" description="Polar residues" evidence="7">
    <location>
        <begin position="186"/>
        <end position="200"/>
    </location>
</feature>
<feature type="compositionally biased region" description="Acidic residues" evidence="7">
    <location>
        <begin position="713"/>
        <end position="735"/>
    </location>
</feature>
<evidence type="ECO:0000256" key="7">
    <source>
        <dbReference type="SAM" id="MobiDB-lite"/>
    </source>
</evidence>
<dbReference type="PANTHER" id="PTHR45915:SF1">
    <property type="entry name" value="BROMODOMAIN ADJACENT TO ZINC FINGER DOMAIN PROTEIN 2B"/>
    <property type="match status" value="1"/>
</dbReference>
<feature type="non-terminal residue" evidence="9">
    <location>
        <position position="1509"/>
    </location>
</feature>
<feature type="compositionally biased region" description="Polar residues" evidence="7">
    <location>
        <begin position="166"/>
        <end position="178"/>
    </location>
</feature>
<feature type="domain" description="DDT" evidence="8">
    <location>
        <begin position="503"/>
        <end position="568"/>
    </location>
</feature>
<feature type="region of interest" description="Disordered" evidence="7">
    <location>
        <begin position="375"/>
        <end position="411"/>
    </location>
</feature>
<dbReference type="InterPro" id="IPR028941">
    <property type="entry name" value="WHIM2_dom"/>
</dbReference>
<evidence type="ECO:0000256" key="5">
    <source>
        <dbReference type="ARBA" id="ARBA00023242"/>
    </source>
</evidence>
<keyword evidence="3" id="KW-0103">Bromodomain</keyword>
<feature type="region of interest" description="Disordered" evidence="7">
    <location>
        <begin position="151"/>
        <end position="223"/>
    </location>
</feature>
<feature type="region of interest" description="Disordered" evidence="7">
    <location>
        <begin position="319"/>
        <end position="338"/>
    </location>
</feature>
<keyword evidence="10" id="KW-1185">Reference proteome</keyword>
<feature type="compositionally biased region" description="Polar residues" evidence="7">
    <location>
        <begin position="901"/>
        <end position="933"/>
    </location>
</feature>
<keyword evidence="4" id="KW-0804">Transcription</keyword>
<dbReference type="Gene3D" id="1.20.920.10">
    <property type="entry name" value="Bromodomain-like"/>
    <property type="match status" value="1"/>
</dbReference>
<dbReference type="GO" id="GO:0005634">
    <property type="term" value="C:nucleus"/>
    <property type="evidence" value="ECO:0007669"/>
    <property type="project" value="UniProtKB-SubCell"/>
</dbReference>
<feature type="compositionally biased region" description="Polar residues" evidence="7">
    <location>
        <begin position="1428"/>
        <end position="1442"/>
    </location>
</feature>
<protein>
    <submittedName>
        <fullName evidence="9">BAZ2B protein</fullName>
    </submittedName>
</protein>
<dbReference type="InterPro" id="IPR018501">
    <property type="entry name" value="DDT_dom"/>
</dbReference>
<dbReference type="PROSITE" id="PS50827">
    <property type="entry name" value="DDT"/>
    <property type="match status" value="1"/>
</dbReference>
<dbReference type="SMART" id="SM00297">
    <property type="entry name" value="BROMO"/>
    <property type="match status" value="1"/>
</dbReference>
<dbReference type="InterPro" id="IPR036427">
    <property type="entry name" value="Bromodomain-like_sf"/>
</dbReference>
<sequence length="1509" mass="165214">METGERLASPSSATSCAPSTPTVSAASKGNISTGATTPNSTLSTCGHLFRTSGDQPFNLSTVSSAFPMVNHPAFGLYTTSSGRSEFGGLGTLGASTALAAHSQLGPFPEWWRSEAHARTGAAFFPPILGIPPLFAASIQNHDSTSFQSLTANKNGRGATKGMNGAINGSNITSPSGLSSPAAATAVLSSSGHTKAVNSNGRGKKCNQEQNSQLQDNSAEKTKDKVLIQTINEAKKDGKVADSKEAQDKKTNSQLQFVGDLQSKPAFHSQQKAHQGISQHLPLVFQSSQAKEEAVKKHLSVIHSTGIATSAKPLALVTQPRRDSSTKMLTPSPEIPKAGSKNIMEEAGSQANDIHLKQGIQWALLKEEEIVPCIRAMEGRRGRPPNPERQRSTDGSRMRRRKGRPPNVGAFEFPSATDAKLIRKLEAQEIARQAAQIKLMRKLEKQALARAAKEARKQQERKLELRRLELEIAKELKKPNEDMCLSDHKPLPELPRIPGLVLSGSTFSDCLMVVQFLRNFGKVLGFDITVEVPSLSVLQEGLLNVGESMGEVQDLLVRLLSAVVCDPGLPPGHRAKTAFGDHLTNIGINRDNVSEILQIYMEAHCGQTELTESLKTKAFQAHTPSQKASVLAFLVNELACSKCVVSEIDKNIDHMSNLRRDKWVVEGKLRKLRIIHAKKTGKRDTSIGTEGSEEQQSLGTSTPGRKRKRKGGDSDDDDDDDDDSDEPGDEEEDEEDDKKGKKVETCDDEDDGDQAVTVEELEKQIDKLMKQQSQFRRKLFEASHSLRSMMFGQDRYKRRYWVLPQCGGIFVEGMESGEGPEELAKERERLKNDAEIQIKEEPPELSEEKPHNLELGINISSVEDVKEKDNPNLFLQKPGSFSKLSKLLEVARMSPESDIVPQKQNGSHASIPTTVPSPSHTNSQHALSSSQSGVLQACPDSKLDSSSNFFSPLNSPGKLFNSPLLPNDQLLRVLTEKTGQWFSILPRTPCDNSSVTSATLPTASSPQPSSTGPKSPSPLPAPLVSGPLQSPVGLNPFALSALQNVPFTSSPVPSSLSSGFGVSEANGNPFLAPSVSTSKSESPVPQNDKFLSAPSPALEVAKPVDYHSPRPIPEEMQTGWWRITDSEELKALVKGLHFRGIREKALQKQIQKHMDYICQACAKNKDVPIIEINDNEENLVTQETLDSWCVEEQAMEMDIAILQQVEELERRVASASLQVKGWIYPEPHSEREDLVYFEHKPFTHLRKEEQVGGQEDDCSDGTIVRRINNPLDIAVTRLAELERNIERRYLKSPLSTTIQIKLDNVGTVTVPAPAPSSSGDGDGGEEDIAPGLKVWRKALSEARSAAQVALCIQQLQKSIAWEKSIMKVASGQSPKNKKLQNRSGKKNSEAKKSKSKSGTGDVSEDDSASTSSTPKKRVKDPKKRKGDEVTSSSQTKQDGSSCQKKSKPAKDNSKDLALCRYLNLEAFMVDVRLVFDNCEIFNEDDSDIGRAGHNMRRFFERRWSELFKTS</sequence>
<name>A0A8X8BIR8_POLSE</name>
<feature type="compositionally biased region" description="Basic and acidic residues" evidence="7">
    <location>
        <begin position="376"/>
        <end position="396"/>
    </location>
</feature>
<dbReference type="SUPFAM" id="SSF47370">
    <property type="entry name" value="Bromodomain"/>
    <property type="match status" value="1"/>
</dbReference>
<evidence type="ECO:0000256" key="2">
    <source>
        <dbReference type="ARBA" id="ARBA00023015"/>
    </source>
</evidence>
<feature type="compositionally biased region" description="Low complexity" evidence="7">
    <location>
        <begin position="8"/>
        <end position="27"/>
    </location>
</feature>